<dbReference type="FunFam" id="3.30.43.10:FF:000004">
    <property type="entry name" value="Berberine bridge enzyme-like 15"/>
    <property type="match status" value="1"/>
</dbReference>
<sequence length="249" mass="27210">MAKVQNNTKITDGKHFGVRQFPQVSHNPHTPSDQSSVSQILFAQSNISYSSVLRNYIRNARFNTSSTPKPSLIVTPLHESHVQSTVVCAKSIPIQIKIRSGGHDFEGISYISDEPFIVLDLFNLRSISVDVQNDVAVVQSGVTIGELYYRIWKKSRAYAFPAGVCPKMGVGGHVGGGGYGNMLRQYGLSVDNVVDARIMDVNGRILDKDSMGEDLFWAIRGGGGGSFGVVLSYTVKLVRVPETVTVFSR</sequence>
<dbReference type="GO" id="GO:1901696">
    <property type="term" value="P:cannabinoid biosynthetic process"/>
    <property type="evidence" value="ECO:0007669"/>
    <property type="project" value="UniProtKB-ARBA"/>
</dbReference>
<evidence type="ECO:0000313" key="11">
    <source>
        <dbReference type="Proteomes" id="UP000634136"/>
    </source>
</evidence>
<dbReference type="InterPro" id="IPR016167">
    <property type="entry name" value="FAD-bd_PCMH_sub1"/>
</dbReference>
<dbReference type="InterPro" id="IPR036318">
    <property type="entry name" value="FAD-bd_PCMH-like_sf"/>
</dbReference>
<organism evidence="10 11">
    <name type="scientific">Senna tora</name>
    <dbReference type="NCBI Taxonomy" id="362788"/>
    <lineage>
        <taxon>Eukaryota</taxon>
        <taxon>Viridiplantae</taxon>
        <taxon>Streptophyta</taxon>
        <taxon>Embryophyta</taxon>
        <taxon>Tracheophyta</taxon>
        <taxon>Spermatophyta</taxon>
        <taxon>Magnoliopsida</taxon>
        <taxon>eudicotyledons</taxon>
        <taxon>Gunneridae</taxon>
        <taxon>Pentapetalae</taxon>
        <taxon>rosids</taxon>
        <taxon>fabids</taxon>
        <taxon>Fabales</taxon>
        <taxon>Fabaceae</taxon>
        <taxon>Caesalpinioideae</taxon>
        <taxon>Cassia clade</taxon>
        <taxon>Senna</taxon>
    </lineage>
</organism>
<dbReference type="Gene3D" id="3.30.465.10">
    <property type="match status" value="1"/>
</dbReference>
<keyword evidence="3" id="KW-0285">Flavoprotein</keyword>
<comment type="similarity">
    <text evidence="2">Belongs to the oxygen-dependent FAD-linked oxidoreductase family.</text>
</comment>
<dbReference type="SUPFAM" id="SSF56176">
    <property type="entry name" value="FAD-binding/transporter-associated domain-like"/>
    <property type="match status" value="1"/>
</dbReference>
<keyword evidence="6" id="KW-1015">Disulfide bond</keyword>
<evidence type="ECO:0000256" key="3">
    <source>
        <dbReference type="ARBA" id="ARBA00022630"/>
    </source>
</evidence>
<evidence type="ECO:0000256" key="6">
    <source>
        <dbReference type="ARBA" id="ARBA00023157"/>
    </source>
</evidence>
<proteinExistence type="inferred from homology"/>
<feature type="compositionally biased region" description="Polar residues" evidence="8">
    <location>
        <begin position="22"/>
        <end position="35"/>
    </location>
</feature>
<evidence type="ECO:0000256" key="5">
    <source>
        <dbReference type="ARBA" id="ARBA00022827"/>
    </source>
</evidence>
<evidence type="ECO:0000256" key="4">
    <source>
        <dbReference type="ARBA" id="ARBA00022729"/>
    </source>
</evidence>
<comment type="cofactor">
    <cofactor evidence="1">
        <name>FAD</name>
        <dbReference type="ChEBI" id="CHEBI:57692"/>
    </cofactor>
</comment>
<dbReference type="EMBL" id="JAAIUW010000004">
    <property type="protein sequence ID" value="KAF7834686.1"/>
    <property type="molecule type" value="Genomic_DNA"/>
</dbReference>
<keyword evidence="11" id="KW-1185">Reference proteome</keyword>
<evidence type="ECO:0000259" key="9">
    <source>
        <dbReference type="PROSITE" id="PS51387"/>
    </source>
</evidence>
<name>A0A835C865_9FABA</name>
<reference evidence="10" key="1">
    <citation type="submission" date="2020-09" db="EMBL/GenBank/DDBJ databases">
        <title>Genome-Enabled Discovery of Anthraquinone Biosynthesis in Senna tora.</title>
        <authorList>
            <person name="Kang S.-H."/>
            <person name="Pandey R.P."/>
            <person name="Lee C.-M."/>
            <person name="Sim J.-S."/>
            <person name="Jeong J.-T."/>
            <person name="Choi B.-S."/>
            <person name="Jung M."/>
            <person name="Ginzburg D."/>
            <person name="Zhao K."/>
            <person name="Won S.Y."/>
            <person name="Oh T.-J."/>
            <person name="Yu Y."/>
            <person name="Kim N.-H."/>
            <person name="Lee O.R."/>
            <person name="Lee T.-H."/>
            <person name="Bashyal P."/>
            <person name="Kim T.-S."/>
            <person name="Lee W.-H."/>
            <person name="Kawkins C."/>
            <person name="Kim C.-K."/>
            <person name="Kim J.S."/>
            <person name="Ahn B.O."/>
            <person name="Rhee S.Y."/>
            <person name="Sohng J.K."/>
        </authorList>
    </citation>
    <scope>NUCLEOTIDE SEQUENCE</scope>
    <source>
        <tissue evidence="10">Leaf</tissue>
    </source>
</reference>
<evidence type="ECO:0000256" key="2">
    <source>
        <dbReference type="ARBA" id="ARBA00005466"/>
    </source>
</evidence>
<dbReference type="OrthoDB" id="407275at2759"/>
<evidence type="ECO:0000256" key="8">
    <source>
        <dbReference type="SAM" id="MobiDB-lite"/>
    </source>
</evidence>
<evidence type="ECO:0000313" key="10">
    <source>
        <dbReference type="EMBL" id="KAF7834686.1"/>
    </source>
</evidence>
<feature type="domain" description="FAD-binding PCMH-type" evidence="9">
    <location>
        <begin position="66"/>
        <end position="240"/>
    </location>
</feature>
<dbReference type="Proteomes" id="UP000634136">
    <property type="component" value="Unassembled WGS sequence"/>
</dbReference>
<dbReference type="Pfam" id="PF01565">
    <property type="entry name" value="FAD_binding_4"/>
    <property type="match status" value="1"/>
</dbReference>
<dbReference type="PANTHER" id="PTHR32448">
    <property type="entry name" value="OS08G0158400 PROTEIN"/>
    <property type="match status" value="1"/>
</dbReference>
<keyword evidence="5" id="KW-0274">FAD</keyword>
<dbReference type="InterPro" id="IPR006094">
    <property type="entry name" value="Oxid_FAD_bind_N"/>
</dbReference>
<dbReference type="PROSITE" id="PS51387">
    <property type="entry name" value="FAD_PCMH"/>
    <property type="match status" value="1"/>
</dbReference>
<dbReference type="AlphaFoldDB" id="A0A835C865"/>
<comment type="caution">
    <text evidence="10">The sequence shown here is derived from an EMBL/GenBank/DDBJ whole genome shotgun (WGS) entry which is preliminary data.</text>
</comment>
<evidence type="ECO:0000256" key="7">
    <source>
        <dbReference type="ARBA" id="ARBA00023180"/>
    </source>
</evidence>
<evidence type="ECO:0000256" key="1">
    <source>
        <dbReference type="ARBA" id="ARBA00001974"/>
    </source>
</evidence>
<accession>A0A835C865</accession>
<dbReference type="InterPro" id="IPR016166">
    <property type="entry name" value="FAD-bd_PCMH"/>
</dbReference>
<keyword evidence="7" id="KW-0325">Glycoprotein</keyword>
<dbReference type="InterPro" id="IPR016169">
    <property type="entry name" value="FAD-bd_PCMH_sub2"/>
</dbReference>
<keyword evidence="4" id="KW-0732">Signal</keyword>
<protein>
    <submittedName>
        <fullName evidence="10">Berberine bridge enzyme-like 21</fullName>
    </submittedName>
</protein>
<gene>
    <name evidence="10" type="ORF">G2W53_009545</name>
</gene>
<feature type="region of interest" description="Disordered" evidence="8">
    <location>
        <begin position="15"/>
        <end position="35"/>
    </location>
</feature>
<dbReference type="Gene3D" id="3.30.43.10">
    <property type="entry name" value="Uridine Diphospho-n-acetylenolpyruvylglucosamine Reductase, domain 2"/>
    <property type="match status" value="1"/>
</dbReference>
<dbReference type="GO" id="GO:0071949">
    <property type="term" value="F:FAD binding"/>
    <property type="evidence" value="ECO:0007669"/>
    <property type="project" value="InterPro"/>
</dbReference>